<sequence>MLGLFTAASSSFAGEARFSARGAAWSPRSPSLSLTGVIPDIATVPEGVLSRTTSGRPLVDQRPRPRRNRKSAAVRRMVRETSLTPANFVYPLFIHDVAENAEIASMPGCERHSLPSMLAEAQDAWQYGVRSFILFPKVEDELKSNRGEESYNPEGIVPRAVRMIKEALPESIVFTDIALDPYSSMGHDGIVEDGKILNDDTIEQLCKQALCHARAGSDCVAPSDMMDGRVGAIRDALDAEGFTDVSILAYTAKYASAYYGPFRDALDSHPGFGDKKTYQQDPANGREASAGRAYIEAELDEAEGADILLVKPGPPQTLAETTSSRSGLPYLDVAHRLRQSTSLPVAAYHVSGEYSMLKAAAERGWLDERKVALETLLCFRRAGADIILTYYAKQASKWLMEEPDL</sequence>
<dbReference type="PRINTS" id="PR00144">
    <property type="entry name" value="DALDHYDRTASE"/>
</dbReference>
<dbReference type="FunFam" id="3.20.20.70:FF:000019">
    <property type="entry name" value="Delta-aminolevulinic acid dehydratase"/>
    <property type="match status" value="1"/>
</dbReference>
<keyword evidence="14" id="KW-1185">Reference proteome</keyword>
<dbReference type="PANTHER" id="PTHR11458:SF0">
    <property type="entry name" value="DELTA-AMINOLEVULINIC ACID DEHYDRATASE"/>
    <property type="match status" value="1"/>
</dbReference>
<dbReference type="GO" id="GO:0006783">
    <property type="term" value="P:heme biosynthetic process"/>
    <property type="evidence" value="ECO:0007669"/>
    <property type="project" value="UniProtKB-KW"/>
</dbReference>
<evidence type="ECO:0000256" key="10">
    <source>
        <dbReference type="ARBA" id="ARBA00047651"/>
    </source>
</evidence>
<keyword evidence="6" id="KW-0456">Lyase</keyword>
<evidence type="ECO:0000256" key="6">
    <source>
        <dbReference type="ARBA" id="ARBA00023239"/>
    </source>
</evidence>
<proteinExistence type="inferred from homology"/>
<dbReference type="EC" id="4.2.1.24" evidence="3"/>
<evidence type="ECO:0000256" key="12">
    <source>
        <dbReference type="SAM" id="MobiDB-lite"/>
    </source>
</evidence>
<dbReference type="GO" id="GO:0004655">
    <property type="term" value="F:porphobilinogen synthase activity"/>
    <property type="evidence" value="ECO:0007669"/>
    <property type="project" value="UniProtKB-EC"/>
</dbReference>
<evidence type="ECO:0000313" key="14">
    <source>
        <dbReference type="Proteomes" id="UP000013827"/>
    </source>
</evidence>
<dbReference type="HOGENOM" id="CLU_035731_0_0_1"/>
<evidence type="ECO:0000256" key="2">
    <source>
        <dbReference type="ARBA" id="ARBA00008055"/>
    </source>
</evidence>
<dbReference type="eggNOG" id="KOG2794">
    <property type="taxonomic scope" value="Eukaryota"/>
</dbReference>
<comment type="pathway">
    <text evidence="1">Porphyrin-containing compound metabolism; protoporphyrin-IX biosynthesis; coproporphyrinogen-III from 5-aminolevulinate: step 1/4.</text>
</comment>
<name>A0A0D3J4L1_EMIH1</name>
<dbReference type="Proteomes" id="UP000013827">
    <property type="component" value="Unassembled WGS sequence"/>
</dbReference>
<comment type="similarity">
    <text evidence="2 11">Belongs to the ALAD family.</text>
</comment>
<dbReference type="SUPFAM" id="SSF51569">
    <property type="entry name" value="Aldolase"/>
    <property type="match status" value="1"/>
</dbReference>
<dbReference type="STRING" id="2903.R1E5Y1"/>
<dbReference type="NCBIfam" id="NF006762">
    <property type="entry name" value="PRK09283.1"/>
    <property type="match status" value="1"/>
</dbReference>
<comment type="function">
    <text evidence="8">Catalyzes an early step in the biosynthesis of tetrapyrroles. Binds two molecules of 5-aminolevulinate per subunit, each at a distinct site, and catalyzes their condensation to form porphobilinogen.</text>
</comment>
<dbReference type="PANTHER" id="PTHR11458">
    <property type="entry name" value="DELTA-AMINOLEVULINIC ACID DEHYDRATASE"/>
    <property type="match status" value="1"/>
</dbReference>
<dbReference type="GeneID" id="19046447"/>
<protein>
    <recommendedName>
        <fullName evidence="4">Delta-aminolevulinic acid dehydratase</fullName>
        <ecNumber evidence="3">4.2.1.24</ecNumber>
    </recommendedName>
    <alternativeName>
        <fullName evidence="9">Porphobilinogen synthase</fullName>
    </alternativeName>
</protein>
<dbReference type="KEGG" id="ehx:EMIHUDRAFT_448062"/>
<dbReference type="UniPathway" id="UPA00251">
    <property type="reaction ID" value="UER00318"/>
</dbReference>
<evidence type="ECO:0000256" key="11">
    <source>
        <dbReference type="RuleBase" id="RU004161"/>
    </source>
</evidence>
<dbReference type="OMA" id="YMDIIWR"/>
<dbReference type="InterPro" id="IPR001731">
    <property type="entry name" value="ALAD"/>
</dbReference>
<dbReference type="AlphaFoldDB" id="A0A0D3J4L1"/>
<evidence type="ECO:0000313" key="13">
    <source>
        <dbReference type="EnsemblProtists" id="EOD18446"/>
    </source>
</evidence>
<dbReference type="Pfam" id="PF00490">
    <property type="entry name" value="ALAD"/>
    <property type="match status" value="1"/>
</dbReference>
<evidence type="ECO:0000256" key="8">
    <source>
        <dbReference type="ARBA" id="ARBA00025628"/>
    </source>
</evidence>
<evidence type="ECO:0000256" key="3">
    <source>
        <dbReference type="ARBA" id="ARBA00012053"/>
    </source>
</evidence>
<comment type="catalytic activity">
    <reaction evidence="10">
        <text>2 5-aminolevulinate = porphobilinogen + 2 H2O + H(+)</text>
        <dbReference type="Rhea" id="RHEA:24064"/>
        <dbReference type="ChEBI" id="CHEBI:15377"/>
        <dbReference type="ChEBI" id="CHEBI:15378"/>
        <dbReference type="ChEBI" id="CHEBI:58126"/>
        <dbReference type="ChEBI" id="CHEBI:356416"/>
        <dbReference type="EC" id="4.2.1.24"/>
    </reaction>
</comment>
<dbReference type="CDD" id="cd04823">
    <property type="entry name" value="ALAD_PBGS_aspartate_rich"/>
    <property type="match status" value="1"/>
</dbReference>
<dbReference type="RefSeq" id="XP_005770875.1">
    <property type="nucleotide sequence ID" value="XM_005770818.1"/>
</dbReference>
<dbReference type="InterPro" id="IPR013785">
    <property type="entry name" value="Aldolase_TIM"/>
</dbReference>
<reference evidence="14" key="1">
    <citation type="journal article" date="2013" name="Nature">
        <title>Pan genome of the phytoplankton Emiliania underpins its global distribution.</title>
        <authorList>
            <person name="Read B.A."/>
            <person name="Kegel J."/>
            <person name="Klute M.J."/>
            <person name="Kuo A."/>
            <person name="Lefebvre S.C."/>
            <person name="Maumus F."/>
            <person name="Mayer C."/>
            <person name="Miller J."/>
            <person name="Monier A."/>
            <person name="Salamov A."/>
            <person name="Young J."/>
            <person name="Aguilar M."/>
            <person name="Claverie J.M."/>
            <person name="Frickenhaus S."/>
            <person name="Gonzalez K."/>
            <person name="Herman E.K."/>
            <person name="Lin Y.C."/>
            <person name="Napier J."/>
            <person name="Ogata H."/>
            <person name="Sarno A.F."/>
            <person name="Shmutz J."/>
            <person name="Schroeder D."/>
            <person name="de Vargas C."/>
            <person name="Verret F."/>
            <person name="von Dassow P."/>
            <person name="Valentin K."/>
            <person name="Van de Peer Y."/>
            <person name="Wheeler G."/>
            <person name="Dacks J.B."/>
            <person name="Delwiche C.F."/>
            <person name="Dyhrman S.T."/>
            <person name="Glockner G."/>
            <person name="John U."/>
            <person name="Richards T."/>
            <person name="Worden A.Z."/>
            <person name="Zhang X."/>
            <person name="Grigoriev I.V."/>
            <person name="Allen A.E."/>
            <person name="Bidle K."/>
            <person name="Borodovsky M."/>
            <person name="Bowler C."/>
            <person name="Brownlee C."/>
            <person name="Cock J.M."/>
            <person name="Elias M."/>
            <person name="Gladyshev V.N."/>
            <person name="Groth M."/>
            <person name="Guda C."/>
            <person name="Hadaegh A."/>
            <person name="Iglesias-Rodriguez M.D."/>
            <person name="Jenkins J."/>
            <person name="Jones B.M."/>
            <person name="Lawson T."/>
            <person name="Leese F."/>
            <person name="Lindquist E."/>
            <person name="Lobanov A."/>
            <person name="Lomsadze A."/>
            <person name="Malik S.B."/>
            <person name="Marsh M.E."/>
            <person name="Mackinder L."/>
            <person name="Mock T."/>
            <person name="Mueller-Roeber B."/>
            <person name="Pagarete A."/>
            <person name="Parker M."/>
            <person name="Probert I."/>
            <person name="Quesneville H."/>
            <person name="Raines C."/>
            <person name="Rensing S.A."/>
            <person name="Riano-Pachon D.M."/>
            <person name="Richier S."/>
            <person name="Rokitta S."/>
            <person name="Shiraiwa Y."/>
            <person name="Soanes D.M."/>
            <person name="van der Giezen M."/>
            <person name="Wahlund T.M."/>
            <person name="Williams B."/>
            <person name="Wilson W."/>
            <person name="Wolfe G."/>
            <person name="Wurch L.L."/>
        </authorList>
    </citation>
    <scope>NUCLEOTIDE SEQUENCE</scope>
</reference>
<dbReference type="EnsemblProtists" id="EOD18446">
    <property type="protein sequence ID" value="EOD18446"/>
    <property type="gene ID" value="EMIHUDRAFT_448062"/>
</dbReference>
<feature type="region of interest" description="Disordered" evidence="12">
    <location>
        <begin position="52"/>
        <end position="71"/>
    </location>
</feature>
<evidence type="ECO:0000256" key="5">
    <source>
        <dbReference type="ARBA" id="ARBA00023133"/>
    </source>
</evidence>
<dbReference type="GO" id="GO:0005829">
    <property type="term" value="C:cytosol"/>
    <property type="evidence" value="ECO:0007669"/>
    <property type="project" value="TreeGrafter"/>
</dbReference>
<keyword evidence="5" id="KW-0350">Heme biosynthesis</keyword>
<dbReference type="SMART" id="SM01004">
    <property type="entry name" value="ALAD"/>
    <property type="match status" value="1"/>
</dbReference>
<dbReference type="PaxDb" id="2903-EOD18446"/>
<evidence type="ECO:0000256" key="4">
    <source>
        <dbReference type="ARBA" id="ARBA00020771"/>
    </source>
</evidence>
<keyword evidence="7" id="KW-0627">Porphyrin biosynthesis</keyword>
<evidence type="ECO:0000256" key="7">
    <source>
        <dbReference type="ARBA" id="ARBA00023244"/>
    </source>
</evidence>
<dbReference type="GO" id="GO:0008270">
    <property type="term" value="F:zinc ion binding"/>
    <property type="evidence" value="ECO:0007669"/>
    <property type="project" value="TreeGrafter"/>
</dbReference>
<evidence type="ECO:0000256" key="9">
    <source>
        <dbReference type="ARBA" id="ARBA00032837"/>
    </source>
</evidence>
<dbReference type="Gene3D" id="3.20.20.70">
    <property type="entry name" value="Aldolase class I"/>
    <property type="match status" value="1"/>
</dbReference>
<reference evidence="13" key="2">
    <citation type="submission" date="2024-10" db="UniProtKB">
        <authorList>
            <consortium name="EnsemblProtists"/>
        </authorList>
    </citation>
    <scope>IDENTIFICATION</scope>
</reference>
<organism evidence="13 14">
    <name type="scientific">Emiliania huxleyi (strain CCMP1516)</name>
    <dbReference type="NCBI Taxonomy" id="280463"/>
    <lineage>
        <taxon>Eukaryota</taxon>
        <taxon>Haptista</taxon>
        <taxon>Haptophyta</taxon>
        <taxon>Prymnesiophyceae</taxon>
        <taxon>Isochrysidales</taxon>
        <taxon>Noelaerhabdaceae</taxon>
        <taxon>Emiliania</taxon>
    </lineage>
</organism>
<accession>A0A0D3J4L1</accession>
<evidence type="ECO:0000256" key="1">
    <source>
        <dbReference type="ARBA" id="ARBA00004694"/>
    </source>
</evidence>